<organism evidence="2">
    <name type="scientific">Anguilla anguilla</name>
    <name type="common">European freshwater eel</name>
    <name type="synonym">Muraena anguilla</name>
    <dbReference type="NCBI Taxonomy" id="7936"/>
    <lineage>
        <taxon>Eukaryota</taxon>
        <taxon>Metazoa</taxon>
        <taxon>Chordata</taxon>
        <taxon>Craniata</taxon>
        <taxon>Vertebrata</taxon>
        <taxon>Euteleostomi</taxon>
        <taxon>Actinopterygii</taxon>
        <taxon>Neopterygii</taxon>
        <taxon>Teleostei</taxon>
        <taxon>Anguilliformes</taxon>
        <taxon>Anguillidae</taxon>
        <taxon>Anguilla</taxon>
    </lineage>
</organism>
<feature type="transmembrane region" description="Helical" evidence="1">
    <location>
        <begin position="32"/>
        <end position="53"/>
    </location>
</feature>
<dbReference type="AlphaFoldDB" id="A0A0E9XGK9"/>
<keyword evidence="1" id="KW-0812">Transmembrane</keyword>
<proteinExistence type="predicted"/>
<protein>
    <recommendedName>
        <fullName evidence="3">Transmembrane protein</fullName>
    </recommendedName>
</protein>
<evidence type="ECO:0000313" key="2">
    <source>
        <dbReference type="EMBL" id="JAI01858.1"/>
    </source>
</evidence>
<reference evidence="2" key="2">
    <citation type="journal article" date="2015" name="Fish Shellfish Immunol.">
        <title>Early steps in the European eel (Anguilla anguilla)-Vibrio vulnificus interaction in the gills: Role of the RtxA13 toxin.</title>
        <authorList>
            <person name="Callol A."/>
            <person name="Pajuelo D."/>
            <person name="Ebbesson L."/>
            <person name="Teles M."/>
            <person name="MacKenzie S."/>
            <person name="Amaro C."/>
        </authorList>
    </citation>
    <scope>NUCLEOTIDE SEQUENCE</scope>
</reference>
<sequence length="54" mass="6087">MCHVDCLNLNLKTQQLVPKMTMLNLCIVKEIIHLWCGCCFFALGGVLGVVIFVY</sequence>
<evidence type="ECO:0008006" key="3">
    <source>
        <dbReference type="Google" id="ProtNLM"/>
    </source>
</evidence>
<keyword evidence="1" id="KW-1133">Transmembrane helix</keyword>
<keyword evidence="1" id="KW-0472">Membrane</keyword>
<accession>A0A0E9XGK9</accession>
<evidence type="ECO:0000256" key="1">
    <source>
        <dbReference type="SAM" id="Phobius"/>
    </source>
</evidence>
<name>A0A0E9XGK9_ANGAN</name>
<reference evidence="2" key="1">
    <citation type="submission" date="2014-11" db="EMBL/GenBank/DDBJ databases">
        <authorList>
            <person name="Amaro Gonzalez C."/>
        </authorList>
    </citation>
    <scope>NUCLEOTIDE SEQUENCE</scope>
</reference>
<dbReference type="EMBL" id="GBXM01006720">
    <property type="protein sequence ID" value="JAI01858.1"/>
    <property type="molecule type" value="Transcribed_RNA"/>
</dbReference>